<dbReference type="Proteomes" id="UP000199516">
    <property type="component" value="Unassembled WGS sequence"/>
</dbReference>
<feature type="disulfide bond" description="Redox-active" evidence="4">
    <location>
        <begin position="81"/>
        <end position="85"/>
    </location>
</feature>
<dbReference type="CDD" id="cd02968">
    <property type="entry name" value="SCO"/>
    <property type="match status" value="1"/>
</dbReference>
<feature type="binding site" evidence="3">
    <location>
        <position position="85"/>
    </location>
    <ligand>
        <name>Cu cation</name>
        <dbReference type="ChEBI" id="CHEBI:23378"/>
    </ligand>
</feature>
<dbReference type="RefSeq" id="WP_245757857.1">
    <property type="nucleotide sequence ID" value="NZ_FONT01000003.1"/>
</dbReference>
<feature type="transmembrane region" description="Helical" evidence="5">
    <location>
        <begin position="7"/>
        <end position="28"/>
    </location>
</feature>
<keyword evidence="2 3" id="KW-0186">Copper</keyword>
<dbReference type="InterPro" id="IPR013766">
    <property type="entry name" value="Thioredoxin_domain"/>
</dbReference>
<feature type="domain" description="Thioredoxin" evidence="6">
    <location>
        <begin position="43"/>
        <end position="207"/>
    </location>
</feature>
<dbReference type="SUPFAM" id="SSF52833">
    <property type="entry name" value="Thioredoxin-like"/>
    <property type="match status" value="1"/>
</dbReference>
<dbReference type="EMBL" id="FONT01000003">
    <property type="protein sequence ID" value="SFE72840.1"/>
    <property type="molecule type" value="Genomic_DNA"/>
</dbReference>
<proteinExistence type="inferred from homology"/>
<name>A0A1I2CYN0_9BACI</name>
<evidence type="ECO:0000256" key="3">
    <source>
        <dbReference type="PIRSR" id="PIRSR603782-1"/>
    </source>
</evidence>
<feature type="binding site" evidence="3">
    <location>
        <position position="171"/>
    </location>
    <ligand>
        <name>Cu cation</name>
        <dbReference type="ChEBI" id="CHEBI:23378"/>
    </ligand>
</feature>
<accession>A0A1I2CYN0</accession>
<evidence type="ECO:0000256" key="2">
    <source>
        <dbReference type="ARBA" id="ARBA00023008"/>
    </source>
</evidence>
<dbReference type="PROSITE" id="PS51257">
    <property type="entry name" value="PROKAR_LIPOPROTEIN"/>
    <property type="match status" value="1"/>
</dbReference>
<evidence type="ECO:0000256" key="5">
    <source>
        <dbReference type="SAM" id="Phobius"/>
    </source>
</evidence>
<dbReference type="Pfam" id="PF02630">
    <property type="entry name" value="SCO1-SenC"/>
    <property type="match status" value="1"/>
</dbReference>
<dbReference type="PROSITE" id="PS51352">
    <property type="entry name" value="THIOREDOXIN_2"/>
    <property type="match status" value="1"/>
</dbReference>
<sequence length="207" mass="23380">MIILKRLVQVLISITIGLVLLSGCSWLYEIGSEPEAKNGNDLSAAEMEIIPFEAVNQHGDTVTDKDLEGDYWMANMIFTRCPTVCNLMTPNMLNLQGKLQEEGLDVRLVSFTVDPEFDGPEQLKKYGDDYGADYSSWDFLTGYTQEEIKEIGKESFKSVVEKDPENEDIIHATTFFLINPEGQVIRSYDGLENDPEPIVNDLKQLME</sequence>
<dbReference type="GO" id="GO:0046872">
    <property type="term" value="F:metal ion binding"/>
    <property type="evidence" value="ECO:0007669"/>
    <property type="project" value="UniProtKB-KW"/>
</dbReference>
<dbReference type="InterPro" id="IPR036249">
    <property type="entry name" value="Thioredoxin-like_sf"/>
</dbReference>
<evidence type="ECO:0000313" key="8">
    <source>
        <dbReference type="Proteomes" id="UP000199516"/>
    </source>
</evidence>
<dbReference type="AlphaFoldDB" id="A0A1I2CYN0"/>
<evidence type="ECO:0000256" key="1">
    <source>
        <dbReference type="ARBA" id="ARBA00010996"/>
    </source>
</evidence>
<keyword evidence="5" id="KW-0812">Transmembrane</keyword>
<keyword evidence="5" id="KW-1133">Transmembrane helix</keyword>
<evidence type="ECO:0000313" key="7">
    <source>
        <dbReference type="EMBL" id="SFE72840.1"/>
    </source>
</evidence>
<keyword evidence="5" id="KW-0472">Membrane</keyword>
<keyword evidence="3" id="KW-0479">Metal-binding</keyword>
<comment type="similarity">
    <text evidence="1">Belongs to the SCO1/2 family.</text>
</comment>
<feature type="binding site" evidence="3">
    <location>
        <position position="81"/>
    </location>
    <ligand>
        <name>Cu cation</name>
        <dbReference type="ChEBI" id="CHEBI:23378"/>
    </ligand>
</feature>
<dbReference type="InterPro" id="IPR003782">
    <property type="entry name" value="SCO1/SenC"/>
</dbReference>
<dbReference type="Gene3D" id="3.40.30.10">
    <property type="entry name" value="Glutaredoxin"/>
    <property type="match status" value="1"/>
</dbReference>
<keyword evidence="4" id="KW-1015">Disulfide bond</keyword>
<organism evidence="7 8">
    <name type="scientific">Alteribacillus iranensis</name>
    <dbReference type="NCBI Taxonomy" id="930128"/>
    <lineage>
        <taxon>Bacteria</taxon>
        <taxon>Bacillati</taxon>
        <taxon>Bacillota</taxon>
        <taxon>Bacilli</taxon>
        <taxon>Bacillales</taxon>
        <taxon>Bacillaceae</taxon>
        <taxon>Alteribacillus</taxon>
    </lineage>
</organism>
<reference evidence="7 8" key="1">
    <citation type="submission" date="2016-10" db="EMBL/GenBank/DDBJ databases">
        <authorList>
            <person name="de Groot N.N."/>
        </authorList>
    </citation>
    <scope>NUCLEOTIDE SEQUENCE [LARGE SCALE GENOMIC DNA]</scope>
    <source>
        <strain evidence="7 8">DSM 23995</strain>
    </source>
</reference>
<evidence type="ECO:0000259" key="6">
    <source>
        <dbReference type="PROSITE" id="PS51352"/>
    </source>
</evidence>
<protein>
    <submittedName>
        <fullName evidence="7">Protein SCO1/2</fullName>
    </submittedName>
</protein>
<dbReference type="PANTHER" id="PTHR12151">
    <property type="entry name" value="ELECTRON TRANSPORT PROTIN SCO1/SENC FAMILY MEMBER"/>
    <property type="match status" value="1"/>
</dbReference>
<keyword evidence="8" id="KW-1185">Reference proteome</keyword>
<dbReference type="PANTHER" id="PTHR12151:SF25">
    <property type="entry name" value="LINALOOL DEHYDRATASE_ISOMERASE DOMAIN-CONTAINING PROTEIN"/>
    <property type="match status" value="1"/>
</dbReference>
<dbReference type="STRING" id="930128.SAMN05192532_103260"/>
<gene>
    <name evidence="7" type="ORF">SAMN05192532_103260</name>
</gene>
<evidence type="ECO:0000256" key="4">
    <source>
        <dbReference type="PIRSR" id="PIRSR603782-2"/>
    </source>
</evidence>